<feature type="binding site" evidence="15">
    <location>
        <position position="395"/>
    </location>
    <ligand>
        <name>ATP</name>
        <dbReference type="ChEBI" id="CHEBI:30616"/>
    </ligand>
</feature>
<keyword evidence="13" id="KW-0472">Membrane</keyword>
<comment type="similarity">
    <text evidence="2">Belongs to the protein kinase superfamily. Ser/Thr protein kinase family.</text>
</comment>
<keyword evidence="10" id="KW-0418">Kinase</keyword>
<evidence type="ECO:0000256" key="4">
    <source>
        <dbReference type="ARBA" id="ARBA00022614"/>
    </source>
</evidence>
<keyword evidence="8" id="KW-0677">Repeat</keyword>
<dbReference type="GO" id="GO:0005524">
    <property type="term" value="F:ATP binding"/>
    <property type="evidence" value="ECO:0007669"/>
    <property type="project" value="UniProtKB-UniRule"/>
</dbReference>
<evidence type="ECO:0000256" key="1">
    <source>
        <dbReference type="ARBA" id="ARBA00004162"/>
    </source>
</evidence>
<evidence type="ECO:0000256" key="8">
    <source>
        <dbReference type="ARBA" id="ARBA00022737"/>
    </source>
</evidence>
<dbReference type="Proteomes" id="UP001054889">
    <property type="component" value="Unassembled WGS sequence"/>
</dbReference>
<dbReference type="SUPFAM" id="SSF56112">
    <property type="entry name" value="Protein kinase-like (PK-like)"/>
    <property type="match status" value="1"/>
</dbReference>
<evidence type="ECO:0000256" key="6">
    <source>
        <dbReference type="ARBA" id="ARBA00022692"/>
    </source>
</evidence>
<gene>
    <name evidence="18" type="primary">gb29975</name>
    <name evidence="18" type="ORF">PR202_gb29975</name>
</gene>
<dbReference type="SMART" id="SM00220">
    <property type="entry name" value="S_TKc"/>
    <property type="match status" value="1"/>
</dbReference>
<evidence type="ECO:0000256" key="15">
    <source>
        <dbReference type="PROSITE-ProRule" id="PRU10141"/>
    </source>
</evidence>
<dbReference type="Gene3D" id="1.10.510.10">
    <property type="entry name" value="Transferase(Phosphotransferase) domain 1"/>
    <property type="match status" value="1"/>
</dbReference>
<dbReference type="InterPro" id="IPR000719">
    <property type="entry name" value="Prot_kinase_dom"/>
</dbReference>
<dbReference type="EMBL" id="BQKI01000196">
    <property type="protein sequence ID" value="GJN40706.1"/>
    <property type="molecule type" value="Genomic_DNA"/>
</dbReference>
<evidence type="ECO:0000256" key="12">
    <source>
        <dbReference type="ARBA" id="ARBA00022989"/>
    </source>
</evidence>
<dbReference type="FunFam" id="3.30.200.20:FF:000432">
    <property type="entry name" value="LRR receptor-like serine/threonine-protein kinase EFR"/>
    <property type="match status" value="1"/>
</dbReference>
<sequence>MLPSTLHACVLFTYLLTLAISSHSAEAVYTDDTRTRLLAEADDDRMALLCVKSQLSDSIEALASWSSNTSTDICSWHGVTCNNTRQPSRVTELKLEGSQLGGIISPCMANLTFLEMVHLPNNRLTGQIPPELGDLQTFRYLNLSSNSLNGNIPSSLGNIQSIAYVDLANNRLTGQLPESLANSSSLQVLKLRQNNLGGEIPPVIFSSSTLVRIDLQQNNFNGSIPKVPKIMLTLQYLNLISNSLSGSIPPSLGNISSLLYLYLEDNNLVGGIPESLGHIRGKLSVLSLSGNRLSGPIPDSLGNLKHLTELYLRENELNGNIPKTLVLLACFFAALLKRKRHPSSSWDFREQIKVSYEDIAKATNWFSSTNFVGSGSFGTVYKGTMAFDTNPVAIKVFNLNSYGASRSFSAECEALRSIRHRNLVKIITSCSTIDSTGTEFKALIFEYMPNGNLDMWLHPQVCGYNSIKVLTLAQRISIIQDVAFALDYLHNQCVCPLVHCDLKPQNILLDNDMTACVSDFGIARFLSIDSSCQTNGSTSMAGLKGSIGYIAPGNENS</sequence>
<evidence type="ECO:0000256" key="2">
    <source>
        <dbReference type="ARBA" id="ARBA00008684"/>
    </source>
</evidence>
<organism evidence="18 19">
    <name type="scientific">Eleusine coracana subsp. coracana</name>
    <dbReference type="NCBI Taxonomy" id="191504"/>
    <lineage>
        <taxon>Eukaryota</taxon>
        <taxon>Viridiplantae</taxon>
        <taxon>Streptophyta</taxon>
        <taxon>Embryophyta</taxon>
        <taxon>Tracheophyta</taxon>
        <taxon>Spermatophyta</taxon>
        <taxon>Magnoliopsida</taxon>
        <taxon>Liliopsida</taxon>
        <taxon>Poales</taxon>
        <taxon>Poaceae</taxon>
        <taxon>PACMAD clade</taxon>
        <taxon>Chloridoideae</taxon>
        <taxon>Cynodonteae</taxon>
        <taxon>Eleusininae</taxon>
        <taxon>Eleusine</taxon>
    </lineage>
</organism>
<name>A0AAV5G0A0_ELECO</name>
<reference evidence="18" key="2">
    <citation type="submission" date="2021-12" db="EMBL/GenBank/DDBJ databases">
        <title>Resequencing data analysis of finger millet.</title>
        <authorList>
            <person name="Hatakeyama M."/>
            <person name="Aluri S."/>
            <person name="Balachadran M.T."/>
            <person name="Sivarajan S.R."/>
            <person name="Poveda L."/>
            <person name="Shimizu-Inatsugi R."/>
            <person name="Schlapbach R."/>
            <person name="Sreeman S.M."/>
            <person name="Shimizu K.K."/>
        </authorList>
    </citation>
    <scope>NUCLEOTIDE SEQUENCE</scope>
</reference>
<keyword evidence="3" id="KW-1003">Cell membrane</keyword>
<dbReference type="Pfam" id="PF00560">
    <property type="entry name" value="LRR_1"/>
    <property type="match status" value="7"/>
</dbReference>
<keyword evidence="19" id="KW-1185">Reference proteome</keyword>
<dbReference type="FunFam" id="3.80.10.10:FF:000275">
    <property type="entry name" value="Leucine-rich repeat receptor-like protein kinase"/>
    <property type="match status" value="1"/>
</dbReference>
<proteinExistence type="inferred from homology"/>
<keyword evidence="11 15" id="KW-0067">ATP-binding</keyword>
<dbReference type="InterPro" id="IPR017441">
    <property type="entry name" value="Protein_kinase_ATP_BS"/>
</dbReference>
<dbReference type="PANTHER" id="PTHR27008">
    <property type="entry name" value="OS04G0122200 PROTEIN"/>
    <property type="match status" value="1"/>
</dbReference>
<keyword evidence="4" id="KW-0433">Leucine-rich repeat</keyword>
<dbReference type="GO" id="GO:0004672">
    <property type="term" value="F:protein kinase activity"/>
    <property type="evidence" value="ECO:0007669"/>
    <property type="project" value="InterPro"/>
</dbReference>
<keyword evidence="9 15" id="KW-0547">Nucleotide-binding</keyword>
<dbReference type="Gene3D" id="3.80.10.10">
    <property type="entry name" value="Ribonuclease Inhibitor"/>
    <property type="match status" value="2"/>
</dbReference>
<evidence type="ECO:0000259" key="17">
    <source>
        <dbReference type="PROSITE" id="PS50011"/>
    </source>
</evidence>
<evidence type="ECO:0000313" key="19">
    <source>
        <dbReference type="Proteomes" id="UP001054889"/>
    </source>
</evidence>
<dbReference type="SUPFAM" id="SSF52058">
    <property type="entry name" value="L domain-like"/>
    <property type="match status" value="1"/>
</dbReference>
<comment type="subcellular location">
    <subcellularLocation>
        <location evidence="1">Cell membrane</location>
        <topology evidence="1">Single-pass membrane protein</topology>
    </subcellularLocation>
</comment>
<dbReference type="InterPro" id="IPR008271">
    <property type="entry name" value="Ser/Thr_kinase_AS"/>
</dbReference>
<dbReference type="Pfam" id="PF00069">
    <property type="entry name" value="Pkinase"/>
    <property type="match status" value="1"/>
</dbReference>
<dbReference type="PROSITE" id="PS50011">
    <property type="entry name" value="PROTEIN_KINASE_DOM"/>
    <property type="match status" value="1"/>
</dbReference>
<keyword evidence="5" id="KW-0808">Transferase</keyword>
<dbReference type="InterPro" id="IPR032675">
    <property type="entry name" value="LRR_dom_sf"/>
</dbReference>
<dbReference type="InterPro" id="IPR051809">
    <property type="entry name" value="Plant_receptor-like_S/T_kinase"/>
</dbReference>
<evidence type="ECO:0000256" key="9">
    <source>
        <dbReference type="ARBA" id="ARBA00022741"/>
    </source>
</evidence>
<evidence type="ECO:0000256" key="10">
    <source>
        <dbReference type="ARBA" id="ARBA00022777"/>
    </source>
</evidence>
<feature type="signal peptide" evidence="16">
    <location>
        <begin position="1"/>
        <end position="27"/>
    </location>
</feature>
<evidence type="ECO:0000256" key="7">
    <source>
        <dbReference type="ARBA" id="ARBA00022729"/>
    </source>
</evidence>
<evidence type="ECO:0000313" key="18">
    <source>
        <dbReference type="EMBL" id="GJN40706.1"/>
    </source>
</evidence>
<dbReference type="InterPro" id="IPR013210">
    <property type="entry name" value="LRR_N_plant-typ"/>
</dbReference>
<evidence type="ECO:0000256" key="5">
    <source>
        <dbReference type="ARBA" id="ARBA00022679"/>
    </source>
</evidence>
<keyword evidence="14" id="KW-0325">Glycoprotein</keyword>
<dbReference type="Gene3D" id="3.30.200.20">
    <property type="entry name" value="Phosphorylase Kinase, domain 1"/>
    <property type="match status" value="1"/>
</dbReference>
<dbReference type="Pfam" id="PF08263">
    <property type="entry name" value="LRRNT_2"/>
    <property type="match status" value="1"/>
</dbReference>
<dbReference type="AlphaFoldDB" id="A0AAV5G0A0"/>
<reference evidence="18" key="1">
    <citation type="journal article" date="2018" name="DNA Res.">
        <title>Multiple hybrid de novo genome assembly of finger millet, an orphan allotetraploid crop.</title>
        <authorList>
            <person name="Hatakeyama M."/>
            <person name="Aluri S."/>
            <person name="Balachadran M.T."/>
            <person name="Sivarajan S.R."/>
            <person name="Patrignani A."/>
            <person name="Gruter S."/>
            <person name="Poveda L."/>
            <person name="Shimizu-Inatsugi R."/>
            <person name="Baeten J."/>
            <person name="Francoijs K.J."/>
            <person name="Nataraja K.N."/>
            <person name="Reddy Y.A.N."/>
            <person name="Phadnis S."/>
            <person name="Ravikumar R.L."/>
            <person name="Schlapbach R."/>
            <person name="Sreeman S.M."/>
            <person name="Shimizu K.K."/>
        </authorList>
    </citation>
    <scope>NUCLEOTIDE SEQUENCE</scope>
</reference>
<evidence type="ECO:0000256" key="16">
    <source>
        <dbReference type="SAM" id="SignalP"/>
    </source>
</evidence>
<dbReference type="PROSITE" id="PS00108">
    <property type="entry name" value="PROTEIN_KINASE_ST"/>
    <property type="match status" value="1"/>
</dbReference>
<evidence type="ECO:0000256" key="11">
    <source>
        <dbReference type="ARBA" id="ARBA00022840"/>
    </source>
</evidence>
<dbReference type="InterPro" id="IPR011009">
    <property type="entry name" value="Kinase-like_dom_sf"/>
</dbReference>
<evidence type="ECO:0000256" key="3">
    <source>
        <dbReference type="ARBA" id="ARBA00022475"/>
    </source>
</evidence>
<dbReference type="PANTHER" id="PTHR27008:SF548">
    <property type="entry name" value="OS02G0211800 PROTEIN"/>
    <property type="match status" value="1"/>
</dbReference>
<dbReference type="PROSITE" id="PS00107">
    <property type="entry name" value="PROTEIN_KINASE_ATP"/>
    <property type="match status" value="1"/>
</dbReference>
<feature type="domain" description="Protein kinase" evidence="17">
    <location>
        <begin position="366"/>
        <end position="557"/>
    </location>
</feature>
<evidence type="ECO:0000256" key="13">
    <source>
        <dbReference type="ARBA" id="ARBA00023136"/>
    </source>
</evidence>
<feature type="chain" id="PRO_5043315993" description="Protein kinase domain-containing protein" evidence="16">
    <location>
        <begin position="28"/>
        <end position="557"/>
    </location>
</feature>
<evidence type="ECO:0000256" key="14">
    <source>
        <dbReference type="ARBA" id="ARBA00023180"/>
    </source>
</evidence>
<keyword evidence="7 16" id="KW-0732">Signal</keyword>
<dbReference type="InterPro" id="IPR001611">
    <property type="entry name" value="Leu-rich_rpt"/>
</dbReference>
<keyword evidence="6" id="KW-0812">Transmembrane</keyword>
<accession>A0AAV5G0A0</accession>
<keyword evidence="12" id="KW-1133">Transmembrane helix</keyword>
<comment type="caution">
    <text evidence="18">The sequence shown here is derived from an EMBL/GenBank/DDBJ whole genome shotgun (WGS) entry which is preliminary data.</text>
</comment>
<dbReference type="FunFam" id="3.80.10.10:FF:000299">
    <property type="entry name" value="Piriformospora indica-insensitive protein 2"/>
    <property type="match status" value="1"/>
</dbReference>
<dbReference type="GO" id="GO:0005886">
    <property type="term" value="C:plasma membrane"/>
    <property type="evidence" value="ECO:0007669"/>
    <property type="project" value="UniProtKB-SubCell"/>
</dbReference>
<protein>
    <recommendedName>
        <fullName evidence="17">Protein kinase domain-containing protein</fullName>
    </recommendedName>
</protein>